<evidence type="ECO:0000259" key="7">
    <source>
        <dbReference type="PROSITE" id="PS50850"/>
    </source>
</evidence>
<feature type="transmembrane region" description="Helical" evidence="6">
    <location>
        <begin position="437"/>
        <end position="459"/>
    </location>
</feature>
<evidence type="ECO:0000256" key="5">
    <source>
        <dbReference type="SAM" id="MobiDB-lite"/>
    </source>
</evidence>
<keyword evidence="4 6" id="KW-0472">Membrane</keyword>
<dbReference type="InterPro" id="IPR020846">
    <property type="entry name" value="MFS_dom"/>
</dbReference>
<feature type="domain" description="Major facilitator superfamily (MFS) profile" evidence="7">
    <location>
        <begin position="71"/>
        <end position="525"/>
    </location>
</feature>
<feature type="transmembrane region" description="Helical" evidence="6">
    <location>
        <begin position="499"/>
        <end position="520"/>
    </location>
</feature>
<comment type="subcellular location">
    <subcellularLocation>
        <location evidence="1">Membrane</location>
        <topology evidence="1">Multi-pass membrane protein</topology>
    </subcellularLocation>
</comment>
<feature type="transmembrane region" description="Helical" evidence="6">
    <location>
        <begin position="348"/>
        <end position="366"/>
    </location>
</feature>
<feature type="transmembrane region" description="Helical" evidence="6">
    <location>
        <begin position="233"/>
        <end position="251"/>
    </location>
</feature>
<sequence>MELDEALFFLGDFGLYQTIIYVLICVSGQFTQAWHMLSMAFLGGLPEHHCKVPEGLYLNHSVPSSLVDGRVVYSQCSMYKNVSIDNSTVPCEDGWEYSFQSTIVTEWDLVCVKSALVETSESVFMAGVMVGSLVFGQLSDHFGRLRVWLVSIWLQIVFGVGAAFAQDYYSFTILRFITGALEQGVDIVSYVMATEMFSPARRSFAGVLTTLFWASGIMSLALLAYLLPNWRHLQLLISLFNVIALPYWWVIPESSRWLVSRGRIGEAEEILQKVARFNNKAVPSPMLVSGGGTGKNEIDHTGHQGPDVTPITPGSTGEKDLHMSGSSGASTERKNILDLFRTPRLRKFTLIMMFVWWVNSLIYYGLSLNTDILAGDKYVNFFISGAVEIPAYIISSFVVHRWGRRVPLCIFHVVGGVSCALTIAIPTSANGVDLSPLVVTLAMLGKFGIAASYAIVFLYATELFPTVVRNVGVGVSSFSSRVGGIIAPFAMYLERVSSIHVPLALFGALSILAGLAALLLPETKGRKMTQTIGELEDN</sequence>
<dbReference type="Gene3D" id="1.20.1250.20">
    <property type="entry name" value="MFS general substrate transporter like domains"/>
    <property type="match status" value="1"/>
</dbReference>
<dbReference type="InterPro" id="IPR036259">
    <property type="entry name" value="MFS_trans_sf"/>
</dbReference>
<feature type="transmembrane region" description="Helical" evidence="6">
    <location>
        <begin position="378"/>
        <end position="399"/>
    </location>
</feature>
<evidence type="ECO:0000313" key="8">
    <source>
        <dbReference type="EMBL" id="CAH1265416.1"/>
    </source>
</evidence>
<evidence type="ECO:0000256" key="3">
    <source>
        <dbReference type="ARBA" id="ARBA00022989"/>
    </source>
</evidence>
<evidence type="ECO:0000256" key="2">
    <source>
        <dbReference type="ARBA" id="ARBA00022692"/>
    </source>
</evidence>
<dbReference type="Proteomes" id="UP000838412">
    <property type="component" value="Chromosome 5"/>
</dbReference>
<organism evidence="8 9">
    <name type="scientific">Branchiostoma lanceolatum</name>
    <name type="common">Common lancelet</name>
    <name type="synonym">Amphioxus lanceolatum</name>
    <dbReference type="NCBI Taxonomy" id="7740"/>
    <lineage>
        <taxon>Eukaryota</taxon>
        <taxon>Metazoa</taxon>
        <taxon>Chordata</taxon>
        <taxon>Cephalochordata</taxon>
        <taxon>Leptocardii</taxon>
        <taxon>Amphioxiformes</taxon>
        <taxon>Branchiostomatidae</taxon>
        <taxon>Branchiostoma</taxon>
    </lineage>
</organism>
<name>A0A8J9ZY13_BRALA</name>
<accession>A0A8J9ZY13</accession>
<gene>
    <name evidence="8" type="primary">SLC22A4</name>
    <name evidence="8" type="ORF">BLAG_LOCUS19419</name>
</gene>
<dbReference type="CDD" id="cd17317">
    <property type="entry name" value="MFS_SLC22"/>
    <property type="match status" value="1"/>
</dbReference>
<dbReference type="PROSITE" id="PS50850">
    <property type="entry name" value="MFS"/>
    <property type="match status" value="1"/>
</dbReference>
<feature type="transmembrane region" description="Helical" evidence="6">
    <location>
        <begin position="471"/>
        <end position="493"/>
    </location>
</feature>
<evidence type="ECO:0000256" key="6">
    <source>
        <dbReference type="SAM" id="Phobius"/>
    </source>
</evidence>
<evidence type="ECO:0000256" key="1">
    <source>
        <dbReference type="ARBA" id="ARBA00004141"/>
    </source>
</evidence>
<evidence type="ECO:0000313" key="9">
    <source>
        <dbReference type="Proteomes" id="UP000838412"/>
    </source>
</evidence>
<dbReference type="PANTHER" id="PTHR24064">
    <property type="entry name" value="SOLUTE CARRIER FAMILY 22 MEMBER"/>
    <property type="match status" value="1"/>
</dbReference>
<feature type="transmembrane region" description="Helical" evidence="6">
    <location>
        <begin position="6"/>
        <end position="26"/>
    </location>
</feature>
<dbReference type="GO" id="GO:0016020">
    <property type="term" value="C:membrane"/>
    <property type="evidence" value="ECO:0007669"/>
    <property type="project" value="UniProtKB-SubCell"/>
</dbReference>
<dbReference type="OrthoDB" id="10021984at2759"/>
<feature type="transmembrane region" description="Helical" evidence="6">
    <location>
        <begin position="204"/>
        <end position="227"/>
    </location>
</feature>
<dbReference type="EMBL" id="OV696690">
    <property type="protein sequence ID" value="CAH1265416.1"/>
    <property type="molecule type" value="Genomic_DNA"/>
</dbReference>
<feature type="region of interest" description="Disordered" evidence="5">
    <location>
        <begin position="293"/>
        <end position="329"/>
    </location>
</feature>
<protein>
    <submittedName>
        <fullName evidence="8">SLC22A4 protein</fullName>
    </submittedName>
</protein>
<dbReference type="AlphaFoldDB" id="A0A8J9ZY13"/>
<proteinExistence type="predicted"/>
<feature type="transmembrane region" description="Helical" evidence="6">
    <location>
        <begin position="406"/>
        <end position="425"/>
    </location>
</feature>
<keyword evidence="3 6" id="KW-1133">Transmembrane helix</keyword>
<dbReference type="Pfam" id="PF07690">
    <property type="entry name" value="MFS_1"/>
    <property type="match status" value="1"/>
</dbReference>
<feature type="transmembrane region" description="Helical" evidence="6">
    <location>
        <begin position="147"/>
        <end position="165"/>
    </location>
</feature>
<feature type="transmembrane region" description="Helical" evidence="6">
    <location>
        <begin position="171"/>
        <end position="192"/>
    </location>
</feature>
<keyword evidence="9" id="KW-1185">Reference proteome</keyword>
<reference evidence="8" key="1">
    <citation type="submission" date="2022-01" db="EMBL/GenBank/DDBJ databases">
        <authorList>
            <person name="Braso-Vives M."/>
        </authorList>
    </citation>
    <scope>NUCLEOTIDE SEQUENCE</scope>
</reference>
<keyword evidence="2 6" id="KW-0812">Transmembrane</keyword>
<dbReference type="SUPFAM" id="SSF103473">
    <property type="entry name" value="MFS general substrate transporter"/>
    <property type="match status" value="1"/>
</dbReference>
<dbReference type="GO" id="GO:0022857">
    <property type="term" value="F:transmembrane transporter activity"/>
    <property type="evidence" value="ECO:0007669"/>
    <property type="project" value="InterPro"/>
</dbReference>
<evidence type="ECO:0000256" key="4">
    <source>
        <dbReference type="ARBA" id="ARBA00023136"/>
    </source>
</evidence>
<dbReference type="InterPro" id="IPR011701">
    <property type="entry name" value="MFS"/>
</dbReference>